<dbReference type="AlphaFoldDB" id="A0A1H3YEM3"/>
<name>A0A1H3YEM3_XYLRU</name>
<dbReference type="Proteomes" id="UP000182257">
    <property type="component" value="Unassembled WGS sequence"/>
</dbReference>
<protein>
    <submittedName>
        <fullName evidence="1">Uncharacterized protein</fullName>
    </submittedName>
</protein>
<proteinExistence type="predicted"/>
<sequence length="310" mass="36494">MMEQFNRLSGKSQQRIEALQSRADNLFCHQWLRKAMFDELRKQVVHKGGYPHFSEQMQEHREMMLISEYFMSYRSTLPGILDEYQNPYEDEDPIMALVEERKQLIDDYAKLPLSHDWDRIKEAFPDSWRAFARRLDFRNEHTLADLRQLLQIVDRISLITDILNKREGGHGITLRCVDYQKHMQVYADKKMTRDELKQLLAKAVDACREYFWANTSMAVVQAICKEDYNFGDNASEFERFMQEVLLELETPLNYGCPANTIASARQSGEYLKHPISEWAGYCAFDSRPMILLRNLRTQLDIISTENTPKA</sequence>
<dbReference type="OrthoDB" id="9861606at2"/>
<gene>
    <name evidence="1" type="ORF">SAMN05216462_0603</name>
</gene>
<dbReference type="RefSeq" id="WP_074760176.1">
    <property type="nucleotide sequence ID" value="NZ_FNRF01000001.1"/>
</dbReference>
<reference evidence="1 2" key="1">
    <citation type="submission" date="2016-10" db="EMBL/GenBank/DDBJ databases">
        <authorList>
            <person name="de Groot N.N."/>
        </authorList>
    </citation>
    <scope>NUCLEOTIDE SEQUENCE [LARGE SCALE GENOMIC DNA]</scope>
    <source>
        <strain evidence="1 2">D31d</strain>
    </source>
</reference>
<accession>A0A1H3YEM3</accession>
<evidence type="ECO:0000313" key="1">
    <source>
        <dbReference type="EMBL" id="SEA09464.1"/>
    </source>
</evidence>
<organism evidence="1 2">
    <name type="scientific">Xylanibacter ruminicola</name>
    <name type="common">Prevotella ruminicola</name>
    <dbReference type="NCBI Taxonomy" id="839"/>
    <lineage>
        <taxon>Bacteria</taxon>
        <taxon>Pseudomonadati</taxon>
        <taxon>Bacteroidota</taxon>
        <taxon>Bacteroidia</taxon>
        <taxon>Bacteroidales</taxon>
        <taxon>Prevotellaceae</taxon>
        <taxon>Xylanibacter</taxon>
    </lineage>
</organism>
<dbReference type="EMBL" id="FNRF01000001">
    <property type="protein sequence ID" value="SEA09464.1"/>
    <property type="molecule type" value="Genomic_DNA"/>
</dbReference>
<evidence type="ECO:0000313" key="2">
    <source>
        <dbReference type="Proteomes" id="UP000182257"/>
    </source>
</evidence>